<dbReference type="OrthoDB" id="9781757at2"/>
<comment type="similarity">
    <text evidence="2">Belongs to the enoyl-CoA hydratase/isomerase family.</text>
</comment>
<keyword evidence="4" id="KW-0413">Isomerase</keyword>
<dbReference type="AlphaFoldDB" id="A0A4R7BXT0"/>
<dbReference type="Gene3D" id="3.90.226.10">
    <property type="entry name" value="2-enoyl-CoA Hydratase, Chain A, domain 1"/>
    <property type="match status" value="1"/>
</dbReference>
<dbReference type="CDD" id="cd06558">
    <property type="entry name" value="crotonase-like"/>
    <property type="match status" value="1"/>
</dbReference>
<keyword evidence="3" id="KW-0576">Peroxisome</keyword>
<dbReference type="InterPro" id="IPR029045">
    <property type="entry name" value="ClpP/crotonase-like_dom_sf"/>
</dbReference>
<evidence type="ECO:0000256" key="1">
    <source>
        <dbReference type="ARBA" id="ARBA00004275"/>
    </source>
</evidence>
<dbReference type="GO" id="GO:0004165">
    <property type="term" value="F:delta(3)-delta(2)-enoyl-CoA isomerase activity"/>
    <property type="evidence" value="ECO:0007669"/>
    <property type="project" value="UniProtKB-ARBA"/>
</dbReference>
<organism evidence="5 6">
    <name type="scientific">Enterovirga rhinocerotis</name>
    <dbReference type="NCBI Taxonomy" id="1339210"/>
    <lineage>
        <taxon>Bacteria</taxon>
        <taxon>Pseudomonadati</taxon>
        <taxon>Pseudomonadota</taxon>
        <taxon>Alphaproteobacteria</taxon>
        <taxon>Hyphomicrobiales</taxon>
        <taxon>Methylobacteriaceae</taxon>
        <taxon>Enterovirga</taxon>
    </lineage>
</organism>
<dbReference type="PANTHER" id="PTHR43684">
    <property type="match status" value="1"/>
</dbReference>
<name>A0A4R7BXT0_9HYPH</name>
<dbReference type="InterPro" id="IPR014748">
    <property type="entry name" value="Enoyl-CoA_hydra_C"/>
</dbReference>
<dbReference type="Gene3D" id="1.10.12.10">
    <property type="entry name" value="Lyase 2-enoyl-coa Hydratase, Chain A, domain 2"/>
    <property type="match status" value="1"/>
</dbReference>
<proteinExistence type="inferred from homology"/>
<dbReference type="Proteomes" id="UP000295122">
    <property type="component" value="Unassembled WGS sequence"/>
</dbReference>
<protein>
    <submittedName>
        <fullName evidence="5">Enoyl-CoA hydratase</fullName>
    </submittedName>
</protein>
<evidence type="ECO:0000256" key="3">
    <source>
        <dbReference type="ARBA" id="ARBA00023140"/>
    </source>
</evidence>
<dbReference type="Pfam" id="PF00378">
    <property type="entry name" value="ECH_1"/>
    <property type="match status" value="1"/>
</dbReference>
<reference evidence="5 6" key="1">
    <citation type="submission" date="2019-03" db="EMBL/GenBank/DDBJ databases">
        <title>Genomic Encyclopedia of Type Strains, Phase IV (KMG-IV): sequencing the most valuable type-strain genomes for metagenomic binning, comparative biology and taxonomic classification.</title>
        <authorList>
            <person name="Goeker M."/>
        </authorList>
    </citation>
    <scope>NUCLEOTIDE SEQUENCE [LARGE SCALE GENOMIC DNA]</scope>
    <source>
        <strain evidence="5 6">DSM 25903</strain>
    </source>
</reference>
<dbReference type="EMBL" id="SNZR01000014">
    <property type="protein sequence ID" value="TDR89007.1"/>
    <property type="molecule type" value="Genomic_DNA"/>
</dbReference>
<evidence type="ECO:0000313" key="5">
    <source>
        <dbReference type="EMBL" id="TDR89007.1"/>
    </source>
</evidence>
<accession>A0A4R7BXT0</accession>
<evidence type="ECO:0000256" key="2">
    <source>
        <dbReference type="ARBA" id="ARBA00005254"/>
    </source>
</evidence>
<sequence length="255" mass="27087">MSEHVRIEKAGGILNLVLDRPDKKNALTQAMYGALAEALEASNEDREVRVLLLRAEGDLFTAGNDIGDFAAANAGGAGPGNAFRFIKAIAAARKPIVAAVQGRAVGVGMTMLLHCDQVLLAEDTKLTAPFVGLALVPEAASSLLLPARIGHQRAFAVFALGEAVEARDALAWGLATRIVPAADLRRAAEEVAQRLAQQPVGALVATKSLMRDGEAIARLMDEEREEFARRLASPEAREAFAAFAEKRPPDFSRLG</sequence>
<dbReference type="PANTHER" id="PTHR43684:SF1">
    <property type="entry name" value="ENOYL-COA DELTA ISOMERASE 2"/>
    <property type="match status" value="1"/>
</dbReference>
<dbReference type="InterPro" id="IPR051053">
    <property type="entry name" value="ECH/Chromodomain_protein"/>
</dbReference>
<dbReference type="SUPFAM" id="SSF52096">
    <property type="entry name" value="ClpP/crotonase"/>
    <property type="match status" value="1"/>
</dbReference>
<comment type="subcellular location">
    <subcellularLocation>
        <location evidence="1">Peroxisome</location>
    </subcellularLocation>
</comment>
<evidence type="ECO:0000313" key="6">
    <source>
        <dbReference type="Proteomes" id="UP000295122"/>
    </source>
</evidence>
<gene>
    <name evidence="5" type="ORF">EV668_3492</name>
</gene>
<dbReference type="InterPro" id="IPR001753">
    <property type="entry name" value="Enoyl-CoA_hydra/iso"/>
</dbReference>
<keyword evidence="6" id="KW-1185">Reference proteome</keyword>
<comment type="caution">
    <text evidence="5">The sequence shown here is derived from an EMBL/GenBank/DDBJ whole genome shotgun (WGS) entry which is preliminary data.</text>
</comment>
<evidence type="ECO:0000256" key="4">
    <source>
        <dbReference type="ARBA" id="ARBA00023235"/>
    </source>
</evidence>
<dbReference type="RefSeq" id="WP_133772375.1">
    <property type="nucleotide sequence ID" value="NZ_SNZR01000014.1"/>
</dbReference>